<dbReference type="AlphaFoldDB" id="A0A0E1W4W3"/>
<dbReference type="GO" id="GO:0005507">
    <property type="term" value="F:copper ion binding"/>
    <property type="evidence" value="ECO:0007669"/>
    <property type="project" value="InterPro"/>
</dbReference>
<dbReference type="HOGENOM" id="CLU_163365_0_0_4"/>
<comment type="subcellular location">
    <subcellularLocation>
        <location evidence="1">Periplasm</location>
    </subcellularLocation>
</comment>
<keyword evidence="2" id="KW-0479">Metal-binding</keyword>
<gene>
    <name evidence="5" type="ORF">BURPS1710A_2797</name>
</gene>
<sequence>MRHFFFDPRALGGRARESAPYWPRRRWLFAASGAALAALAGVDASRVRAAAPRVIKVHARRFVFTPDRIALAPHESVVFELTAQDTVMGFSIPQYGVRADVPPGAVVRLAAQAGGPGTVQFLCDIFCGSGHETMNGVLVVG</sequence>
<dbReference type="GO" id="GO:0004129">
    <property type="term" value="F:cytochrome-c oxidase activity"/>
    <property type="evidence" value="ECO:0007669"/>
    <property type="project" value="InterPro"/>
</dbReference>
<dbReference type="PANTHER" id="PTHR42838">
    <property type="entry name" value="CYTOCHROME C OXIDASE SUBUNIT II"/>
    <property type="match status" value="1"/>
</dbReference>
<accession>A0A0E1W4W3</accession>
<dbReference type="Proteomes" id="UP000001812">
    <property type="component" value="Chromosome I"/>
</dbReference>
<dbReference type="InterPro" id="IPR051403">
    <property type="entry name" value="NosZ/Cyto_c_oxidase_sub2"/>
</dbReference>
<dbReference type="Gene3D" id="2.60.40.420">
    <property type="entry name" value="Cupredoxins - blue copper proteins"/>
    <property type="match status" value="1"/>
</dbReference>
<dbReference type="InterPro" id="IPR002429">
    <property type="entry name" value="CcO_II-like_C"/>
</dbReference>
<feature type="domain" description="Cytochrome oxidase subunit II copper A binding" evidence="4">
    <location>
        <begin position="50"/>
        <end position="141"/>
    </location>
</feature>
<name>A0A0E1W4W3_BURPE</name>
<dbReference type="RefSeq" id="WP_004527188.1">
    <property type="nucleotide sequence ID" value="NZ_CM000832.1"/>
</dbReference>
<organism evidence="5">
    <name type="scientific">Burkholderia pseudomallei 1710a</name>
    <dbReference type="NCBI Taxonomy" id="320371"/>
    <lineage>
        <taxon>Bacteria</taxon>
        <taxon>Pseudomonadati</taxon>
        <taxon>Pseudomonadota</taxon>
        <taxon>Betaproteobacteria</taxon>
        <taxon>Burkholderiales</taxon>
        <taxon>Burkholderiaceae</taxon>
        <taxon>Burkholderia</taxon>
        <taxon>pseudomallei group</taxon>
    </lineage>
</organism>
<dbReference type="Pfam" id="PF13473">
    <property type="entry name" value="Cupredoxin_1"/>
    <property type="match status" value="1"/>
</dbReference>
<evidence type="ECO:0000256" key="2">
    <source>
        <dbReference type="ARBA" id="ARBA00022723"/>
    </source>
</evidence>
<keyword evidence="3" id="KW-0186">Copper</keyword>
<evidence type="ECO:0000256" key="3">
    <source>
        <dbReference type="ARBA" id="ARBA00023008"/>
    </source>
</evidence>
<evidence type="ECO:0000256" key="1">
    <source>
        <dbReference type="ARBA" id="ARBA00004418"/>
    </source>
</evidence>
<protein>
    <submittedName>
        <fullName evidence="5">Putative cytochrome c oxidase subunit</fullName>
    </submittedName>
</protein>
<proteinExistence type="predicted"/>
<dbReference type="PANTHER" id="PTHR42838:SF2">
    <property type="entry name" value="NITROUS-OXIDE REDUCTASE"/>
    <property type="match status" value="1"/>
</dbReference>
<dbReference type="PROSITE" id="PS50857">
    <property type="entry name" value="COX2_CUA"/>
    <property type="match status" value="1"/>
</dbReference>
<dbReference type="InterPro" id="IPR028096">
    <property type="entry name" value="EfeO_Cupredoxin"/>
</dbReference>
<dbReference type="EMBL" id="CM000832">
    <property type="protein sequence ID" value="EET08188.1"/>
    <property type="molecule type" value="Genomic_DNA"/>
</dbReference>
<dbReference type="GO" id="GO:0042597">
    <property type="term" value="C:periplasmic space"/>
    <property type="evidence" value="ECO:0007669"/>
    <property type="project" value="UniProtKB-SubCell"/>
</dbReference>
<evidence type="ECO:0000313" key="5">
    <source>
        <dbReference type="EMBL" id="EET08188.1"/>
    </source>
</evidence>
<dbReference type="SUPFAM" id="SSF49503">
    <property type="entry name" value="Cupredoxins"/>
    <property type="match status" value="1"/>
</dbReference>
<reference evidence="5" key="1">
    <citation type="submission" date="2009-05" db="EMBL/GenBank/DDBJ databases">
        <authorList>
            <person name="Harkins D.M."/>
            <person name="DeShazer D."/>
            <person name="Woods D.E."/>
            <person name="Brinkac L.M."/>
            <person name="Brown K.A."/>
            <person name="Hung G.C."/>
            <person name="Tuanyok A."/>
            <person name="Zhang B."/>
            <person name="Nierman W.C."/>
        </authorList>
    </citation>
    <scope>NUCLEOTIDE SEQUENCE [LARGE SCALE GENOMIC DNA]</scope>
    <source>
        <strain evidence="5">1710a</strain>
    </source>
</reference>
<evidence type="ECO:0000259" key="4">
    <source>
        <dbReference type="PROSITE" id="PS50857"/>
    </source>
</evidence>
<dbReference type="GO" id="GO:0016020">
    <property type="term" value="C:membrane"/>
    <property type="evidence" value="ECO:0007669"/>
    <property type="project" value="InterPro"/>
</dbReference>
<dbReference type="InterPro" id="IPR008972">
    <property type="entry name" value="Cupredoxin"/>
</dbReference>